<dbReference type="AlphaFoldDB" id="A0A365PN85"/>
<dbReference type="RefSeq" id="WP_112986281.1">
    <property type="nucleotide sequence ID" value="NZ_CP131470.1"/>
</dbReference>
<reference evidence="1 2" key="1">
    <citation type="submission" date="2018-04" db="EMBL/GenBank/DDBJ databases">
        <title>Acinetobacter junii Genome sequencing and assembly.</title>
        <authorList>
            <person name="Su J."/>
            <person name="Rensing C."/>
            <person name="Mazhar H.S."/>
        </authorList>
    </citation>
    <scope>NUCLEOTIDE SEQUENCE [LARGE SCALE GENOMIC DNA]</scope>
    <source>
        <strain evidence="1 2">SC22</strain>
    </source>
</reference>
<accession>A0A365PN85</accession>
<name>A0A365PN85_ACIJU</name>
<dbReference type="InterPro" id="IPR010183">
    <property type="entry name" value="Phage_lambda_Bet"/>
</dbReference>
<proteinExistence type="predicted"/>
<dbReference type="NCBIfam" id="TIGR01913">
    <property type="entry name" value="bet_lambda"/>
    <property type="match status" value="1"/>
</dbReference>
<evidence type="ECO:0000313" key="2">
    <source>
        <dbReference type="Proteomes" id="UP000253688"/>
    </source>
</evidence>
<dbReference type="GO" id="GO:0003677">
    <property type="term" value="F:DNA binding"/>
    <property type="evidence" value="ECO:0007669"/>
    <property type="project" value="InterPro"/>
</dbReference>
<dbReference type="EMBL" id="QEWH01000009">
    <property type="protein sequence ID" value="RBA49837.1"/>
    <property type="molecule type" value="Genomic_DNA"/>
</dbReference>
<protein>
    <submittedName>
        <fullName evidence="1">Phage recombination protein Bet</fullName>
    </submittedName>
</protein>
<sequence>MNAPVQNTLITTQITHVAETLGLANVNPQELKETLIQTAFRTETQATDAQMASLLIVAGQYKLNPWTKEIYAFPDKNKGIIPVVGVDGWSRIINGNSNFDGMEFKFSENMVRMDGAKVDAPEWVECVIYRKDRTHPTVVREYLSECYRAPFKSKTGYVVEGPWQSHPSRFLRHKATIQCARLAFGFVGIHDQDEAERIAESGQPVKDVTPNIPEGYQEFEDQHLNNMRALAMEGSEALQTGYVELPKGECKKYFWSIHSVSLKEAAQRADQPQGETYEHSPA</sequence>
<comment type="caution">
    <text evidence="1">The sequence shown here is derived from an EMBL/GenBank/DDBJ whole genome shotgun (WGS) entry which is preliminary data.</text>
</comment>
<gene>
    <name evidence="1" type="primary">bet</name>
    <name evidence="1" type="ORF">DC346_02055</name>
</gene>
<organism evidence="1 2">
    <name type="scientific">Acinetobacter junii</name>
    <dbReference type="NCBI Taxonomy" id="40215"/>
    <lineage>
        <taxon>Bacteria</taxon>
        <taxon>Pseudomonadati</taxon>
        <taxon>Pseudomonadota</taxon>
        <taxon>Gammaproteobacteria</taxon>
        <taxon>Moraxellales</taxon>
        <taxon>Moraxellaceae</taxon>
        <taxon>Acinetobacter</taxon>
    </lineage>
</organism>
<dbReference type="InterPro" id="IPR018330">
    <property type="entry name" value="RecT_fam"/>
</dbReference>
<dbReference type="Pfam" id="PF03837">
    <property type="entry name" value="RecT"/>
    <property type="match status" value="1"/>
</dbReference>
<evidence type="ECO:0000313" key="1">
    <source>
        <dbReference type="EMBL" id="RBA49837.1"/>
    </source>
</evidence>
<dbReference type="GO" id="GO:0006310">
    <property type="term" value="P:DNA recombination"/>
    <property type="evidence" value="ECO:0007669"/>
    <property type="project" value="InterPro"/>
</dbReference>
<dbReference type="Proteomes" id="UP000253688">
    <property type="component" value="Unassembled WGS sequence"/>
</dbReference>